<dbReference type="EMBL" id="KQ983211">
    <property type="protein sequence ID" value="KYQ46639.1"/>
    <property type="molecule type" value="Genomic_DNA"/>
</dbReference>
<organism evidence="2 3">
    <name type="scientific">Mycetomoellerius zeteki</name>
    <dbReference type="NCBI Taxonomy" id="64791"/>
    <lineage>
        <taxon>Eukaryota</taxon>
        <taxon>Metazoa</taxon>
        <taxon>Ecdysozoa</taxon>
        <taxon>Arthropoda</taxon>
        <taxon>Hexapoda</taxon>
        <taxon>Insecta</taxon>
        <taxon>Pterygota</taxon>
        <taxon>Neoptera</taxon>
        <taxon>Endopterygota</taxon>
        <taxon>Hymenoptera</taxon>
        <taxon>Apocrita</taxon>
        <taxon>Aculeata</taxon>
        <taxon>Formicoidea</taxon>
        <taxon>Formicidae</taxon>
        <taxon>Myrmicinae</taxon>
        <taxon>Mycetomoellerius</taxon>
    </lineage>
</organism>
<feature type="region of interest" description="Disordered" evidence="1">
    <location>
        <begin position="68"/>
        <end position="135"/>
    </location>
</feature>
<gene>
    <name evidence="2" type="ORF">ALC60_14388</name>
</gene>
<evidence type="ECO:0000313" key="2">
    <source>
        <dbReference type="EMBL" id="KYQ46639.1"/>
    </source>
</evidence>
<keyword evidence="3" id="KW-1185">Reference proteome</keyword>
<accession>A0A151WFM8</accession>
<feature type="compositionally biased region" description="Polar residues" evidence="1">
    <location>
        <begin position="83"/>
        <end position="100"/>
    </location>
</feature>
<dbReference type="Proteomes" id="UP000075809">
    <property type="component" value="Unassembled WGS sequence"/>
</dbReference>
<sequence length="206" mass="23225">MPLGKEPLDSKTVHLRIKCFAIYLNAGEIRPGHRGDDDEDDDEIFAILLAQDSHPTCWRDGGMSSHGLVRTGWPQNAPPPSPMSHTPTEPAESSQLSQHAQPRRDNEATAGRQHPRARAHDQRDQPAEARIDGTGYTLRSETCRQVYAREKHPTSLPLPPPALPRAPIAVDYQRQGCTWMRATLRRLIGAKIYRVFFLRVRSRSQI</sequence>
<dbReference type="AlphaFoldDB" id="A0A151WFM8"/>
<proteinExistence type="predicted"/>
<reference evidence="2 3" key="1">
    <citation type="submission" date="2015-09" db="EMBL/GenBank/DDBJ databases">
        <title>Trachymyrmex zeteki WGS genome.</title>
        <authorList>
            <person name="Nygaard S."/>
            <person name="Hu H."/>
            <person name="Boomsma J."/>
            <person name="Zhang G."/>
        </authorList>
    </citation>
    <scope>NUCLEOTIDE SEQUENCE [LARGE SCALE GENOMIC DNA]</scope>
    <source>
        <strain evidence="2">Tzet28-1</strain>
        <tissue evidence="2">Whole body</tissue>
    </source>
</reference>
<evidence type="ECO:0000256" key="1">
    <source>
        <dbReference type="SAM" id="MobiDB-lite"/>
    </source>
</evidence>
<feature type="compositionally biased region" description="Basic and acidic residues" evidence="1">
    <location>
        <begin position="118"/>
        <end position="131"/>
    </location>
</feature>
<protein>
    <submittedName>
        <fullName evidence="2">Uncharacterized protein</fullName>
    </submittedName>
</protein>
<evidence type="ECO:0000313" key="3">
    <source>
        <dbReference type="Proteomes" id="UP000075809"/>
    </source>
</evidence>
<name>A0A151WFM8_9HYME</name>